<dbReference type="SMART" id="SM00347">
    <property type="entry name" value="HTH_MARR"/>
    <property type="match status" value="1"/>
</dbReference>
<dbReference type="AlphaFoldDB" id="A0A1E5P7A7"/>
<evidence type="ECO:0000313" key="5">
    <source>
        <dbReference type="EMBL" id="OEJ25405.1"/>
    </source>
</evidence>
<dbReference type="STRING" id="285458.BGM19_22970"/>
<evidence type="ECO:0000256" key="3">
    <source>
        <dbReference type="ARBA" id="ARBA00023163"/>
    </source>
</evidence>
<comment type="caution">
    <text evidence="5">The sequence shown here is derived from an EMBL/GenBank/DDBJ whole genome shotgun (WGS) entry which is preliminary data.</text>
</comment>
<dbReference type="GO" id="GO:0003700">
    <property type="term" value="F:DNA-binding transcription factor activity"/>
    <property type="evidence" value="ECO:0007669"/>
    <property type="project" value="InterPro"/>
</dbReference>
<name>A0A1E5P7A7_9ACTN</name>
<reference evidence="5 6" key="1">
    <citation type="submission" date="2016-08" db="EMBL/GenBank/DDBJ databases">
        <title>Complete genome sequence of Streptomyces agglomeratus strain 6-3-2, a novel anti-MRSA actinomycete isolated from Wuli of Tebit, China.</title>
        <authorList>
            <person name="Chen X."/>
        </authorList>
    </citation>
    <scope>NUCLEOTIDE SEQUENCE [LARGE SCALE GENOMIC DNA]</scope>
    <source>
        <strain evidence="5 6">6-3-2</strain>
    </source>
</reference>
<dbReference type="Pfam" id="PF12802">
    <property type="entry name" value="MarR_2"/>
    <property type="match status" value="1"/>
</dbReference>
<dbReference type="PANTHER" id="PTHR33164:SF99">
    <property type="entry name" value="MARR FAMILY REGULATORY PROTEIN"/>
    <property type="match status" value="1"/>
</dbReference>
<keyword evidence="2" id="KW-0238">DNA-binding</keyword>
<evidence type="ECO:0000256" key="1">
    <source>
        <dbReference type="ARBA" id="ARBA00023015"/>
    </source>
</evidence>
<gene>
    <name evidence="5" type="ORF">AS594_13840</name>
</gene>
<dbReference type="EMBL" id="MEHJ01000001">
    <property type="protein sequence ID" value="OEJ25405.1"/>
    <property type="molecule type" value="Genomic_DNA"/>
</dbReference>
<dbReference type="OrthoDB" id="8635520at2"/>
<dbReference type="InterPro" id="IPR000835">
    <property type="entry name" value="HTH_MarR-typ"/>
</dbReference>
<feature type="domain" description="HTH marR-type" evidence="4">
    <location>
        <begin position="1"/>
        <end position="126"/>
    </location>
</feature>
<sequence>MLSEAAHWRDLIVLTGRVGHAVDKAMLRRHGICLSGFFALSALKETEGQVLRVQELSEAVGLTQSTVSRLLNRLEDSGLVRRRIGDHDRRATYAGLTEAGLAAVDEATGTFEKEVGAALAAVRPVH</sequence>
<dbReference type="CDD" id="cd00090">
    <property type="entry name" value="HTH_ARSR"/>
    <property type="match status" value="1"/>
</dbReference>
<dbReference type="PANTHER" id="PTHR33164">
    <property type="entry name" value="TRANSCRIPTIONAL REGULATOR, MARR FAMILY"/>
    <property type="match status" value="1"/>
</dbReference>
<dbReference type="InterPro" id="IPR011991">
    <property type="entry name" value="ArsR-like_HTH"/>
</dbReference>
<dbReference type="GO" id="GO:0006950">
    <property type="term" value="P:response to stress"/>
    <property type="evidence" value="ECO:0007669"/>
    <property type="project" value="TreeGrafter"/>
</dbReference>
<dbReference type="RefSeq" id="WP_069927335.1">
    <property type="nucleotide sequence ID" value="NZ_MEHI01000001.1"/>
</dbReference>
<dbReference type="PROSITE" id="PS50995">
    <property type="entry name" value="HTH_MARR_2"/>
    <property type="match status" value="1"/>
</dbReference>
<dbReference type="PRINTS" id="PR00598">
    <property type="entry name" value="HTHMARR"/>
</dbReference>
<dbReference type="GO" id="GO:0003677">
    <property type="term" value="F:DNA binding"/>
    <property type="evidence" value="ECO:0007669"/>
    <property type="project" value="UniProtKB-KW"/>
</dbReference>
<dbReference type="InterPro" id="IPR023187">
    <property type="entry name" value="Tscrpt_reg_MarR-type_CS"/>
</dbReference>
<keyword evidence="1" id="KW-0805">Transcription regulation</keyword>
<evidence type="ECO:0000259" key="4">
    <source>
        <dbReference type="PROSITE" id="PS50995"/>
    </source>
</evidence>
<dbReference type="SMART" id="SM00419">
    <property type="entry name" value="HTH_CRP"/>
    <property type="match status" value="1"/>
</dbReference>
<dbReference type="Gene3D" id="1.10.10.10">
    <property type="entry name" value="Winged helix-like DNA-binding domain superfamily/Winged helix DNA-binding domain"/>
    <property type="match status" value="1"/>
</dbReference>
<keyword evidence="3" id="KW-0804">Transcription</keyword>
<dbReference type="InterPro" id="IPR036390">
    <property type="entry name" value="WH_DNA-bd_sf"/>
</dbReference>
<dbReference type="InterPro" id="IPR012318">
    <property type="entry name" value="HTH_CRP"/>
</dbReference>
<dbReference type="PRINTS" id="PR00034">
    <property type="entry name" value="HTHCRP"/>
</dbReference>
<dbReference type="InterPro" id="IPR036388">
    <property type="entry name" value="WH-like_DNA-bd_sf"/>
</dbReference>
<accession>A0A1E5P7A7</accession>
<evidence type="ECO:0000313" key="6">
    <source>
        <dbReference type="Proteomes" id="UP000095759"/>
    </source>
</evidence>
<dbReference type="InterPro" id="IPR039422">
    <property type="entry name" value="MarR/SlyA-like"/>
</dbReference>
<dbReference type="Proteomes" id="UP000095759">
    <property type="component" value="Unassembled WGS sequence"/>
</dbReference>
<dbReference type="SUPFAM" id="SSF46785">
    <property type="entry name" value="Winged helix' DNA-binding domain"/>
    <property type="match status" value="1"/>
</dbReference>
<dbReference type="PROSITE" id="PS01117">
    <property type="entry name" value="HTH_MARR_1"/>
    <property type="match status" value="1"/>
</dbReference>
<proteinExistence type="predicted"/>
<evidence type="ECO:0000256" key="2">
    <source>
        <dbReference type="ARBA" id="ARBA00023125"/>
    </source>
</evidence>
<protein>
    <recommendedName>
        <fullName evidence="4">HTH marR-type domain-containing protein</fullName>
    </recommendedName>
</protein>
<organism evidence="5 6">
    <name type="scientific">Streptomyces agglomeratus</name>
    <dbReference type="NCBI Taxonomy" id="285458"/>
    <lineage>
        <taxon>Bacteria</taxon>
        <taxon>Bacillati</taxon>
        <taxon>Actinomycetota</taxon>
        <taxon>Actinomycetes</taxon>
        <taxon>Kitasatosporales</taxon>
        <taxon>Streptomycetaceae</taxon>
        <taxon>Streptomyces</taxon>
    </lineage>
</organism>
<keyword evidence="6" id="KW-1185">Reference proteome</keyword>